<evidence type="ECO:0000313" key="4">
    <source>
        <dbReference type="Proteomes" id="UP000321750"/>
    </source>
</evidence>
<name>A0A512JL55_9HYPH</name>
<evidence type="ECO:0000256" key="1">
    <source>
        <dbReference type="ARBA" id="ARBA00022676"/>
    </source>
</evidence>
<dbReference type="InterPro" id="IPR004629">
    <property type="entry name" value="WecG_TagA_CpsF"/>
</dbReference>
<dbReference type="Proteomes" id="UP000321750">
    <property type="component" value="Unassembled WGS sequence"/>
</dbReference>
<gene>
    <name evidence="3" type="primary">exoT</name>
    <name evidence="3" type="ORF">MGN01_25360</name>
</gene>
<organism evidence="3 4">
    <name type="scientific">Methylobacterium gnaphalii</name>
    <dbReference type="NCBI Taxonomy" id="1010610"/>
    <lineage>
        <taxon>Bacteria</taxon>
        <taxon>Pseudomonadati</taxon>
        <taxon>Pseudomonadota</taxon>
        <taxon>Alphaproteobacteria</taxon>
        <taxon>Hyphomicrobiales</taxon>
        <taxon>Methylobacteriaceae</taxon>
        <taxon>Methylobacterium</taxon>
    </lineage>
</organism>
<accession>A0A512JL55</accession>
<keyword evidence="4" id="KW-1185">Reference proteome</keyword>
<sequence length="311" mass="34305">MSAGLAMAPPAPQSRDLVRDVTTTKLGGMPIAVLGMQEMADLMISAAESHPRPNLPLFLTSANGEVLSRHARDRDFARMLAQADLINADGQPMVVASRIFGEHALPERVATTDLFHSVARGAVARNMSFYMFGASEEENRRAVENAQRLHPGIRIVGHSHGYLKGEALREKVREIDALAPDILWLALGVPREQVFVYEFGPLLTNVGLIKTSGGLFNFLSGSRSRAPGWMQLCGLEWLWRIKEEPTRLFWRYLTTNPHAMLLLVSRSGTVAQIRASLRRRLARRMPAWAQRATGIVPNPIATNLPTDASGV</sequence>
<dbReference type="CDD" id="cd06533">
    <property type="entry name" value="Glyco_transf_WecG_TagA"/>
    <property type="match status" value="1"/>
</dbReference>
<dbReference type="NCBIfam" id="TIGR00696">
    <property type="entry name" value="wecG_tagA_cpsF"/>
    <property type="match status" value="1"/>
</dbReference>
<proteinExistence type="predicted"/>
<evidence type="ECO:0000313" key="3">
    <source>
        <dbReference type="EMBL" id="GEP10691.1"/>
    </source>
</evidence>
<protein>
    <submittedName>
        <fullName evidence="3">UDP-N-acetyl-D-mannosamine transferase</fullName>
    </submittedName>
</protein>
<keyword evidence="2 3" id="KW-0808">Transferase</keyword>
<dbReference type="EMBL" id="BJZV01000013">
    <property type="protein sequence ID" value="GEP10691.1"/>
    <property type="molecule type" value="Genomic_DNA"/>
</dbReference>
<reference evidence="3 4" key="1">
    <citation type="submission" date="2019-07" db="EMBL/GenBank/DDBJ databases">
        <title>Whole genome shotgun sequence of Methylobacterium gnaphalii NBRC 107716.</title>
        <authorList>
            <person name="Hosoyama A."/>
            <person name="Uohara A."/>
            <person name="Ohji S."/>
            <person name="Ichikawa N."/>
        </authorList>
    </citation>
    <scope>NUCLEOTIDE SEQUENCE [LARGE SCALE GENOMIC DNA]</scope>
    <source>
        <strain evidence="3 4">NBRC 107716</strain>
    </source>
</reference>
<dbReference type="GO" id="GO:0016758">
    <property type="term" value="F:hexosyltransferase activity"/>
    <property type="evidence" value="ECO:0007669"/>
    <property type="project" value="TreeGrafter"/>
</dbReference>
<comment type="caution">
    <text evidence="3">The sequence shown here is derived from an EMBL/GenBank/DDBJ whole genome shotgun (WGS) entry which is preliminary data.</text>
</comment>
<keyword evidence="1" id="KW-0328">Glycosyltransferase</keyword>
<dbReference type="Pfam" id="PF03808">
    <property type="entry name" value="Glyco_tran_WecG"/>
    <property type="match status" value="1"/>
</dbReference>
<evidence type="ECO:0000256" key="2">
    <source>
        <dbReference type="ARBA" id="ARBA00022679"/>
    </source>
</evidence>
<dbReference type="PANTHER" id="PTHR34136">
    <property type="match status" value="1"/>
</dbReference>
<dbReference type="AlphaFoldDB" id="A0A512JL55"/>
<dbReference type="PANTHER" id="PTHR34136:SF1">
    <property type="entry name" value="UDP-N-ACETYL-D-MANNOSAMINURONIC ACID TRANSFERASE"/>
    <property type="match status" value="1"/>
</dbReference>